<proteinExistence type="predicted"/>
<dbReference type="Proteomes" id="UP001732700">
    <property type="component" value="Chromosome 1D"/>
</dbReference>
<reference evidence="1" key="2">
    <citation type="submission" date="2025-09" db="UniProtKB">
        <authorList>
            <consortium name="EnsemblPlants"/>
        </authorList>
    </citation>
    <scope>IDENTIFICATION</scope>
</reference>
<protein>
    <submittedName>
        <fullName evidence="1">Uncharacterized protein</fullName>
    </submittedName>
</protein>
<evidence type="ECO:0000313" key="1">
    <source>
        <dbReference type="EnsemblPlants" id="AVESA.00010b.r2.1DG0187490.1.CDS.1"/>
    </source>
</evidence>
<keyword evidence="2" id="KW-1185">Reference proteome</keyword>
<evidence type="ECO:0000313" key="2">
    <source>
        <dbReference type="Proteomes" id="UP001732700"/>
    </source>
</evidence>
<reference evidence="1" key="1">
    <citation type="submission" date="2021-05" db="EMBL/GenBank/DDBJ databases">
        <authorList>
            <person name="Scholz U."/>
            <person name="Mascher M."/>
            <person name="Fiebig A."/>
        </authorList>
    </citation>
    <scope>NUCLEOTIDE SEQUENCE [LARGE SCALE GENOMIC DNA]</scope>
</reference>
<organism evidence="1 2">
    <name type="scientific">Avena sativa</name>
    <name type="common">Oat</name>
    <dbReference type="NCBI Taxonomy" id="4498"/>
    <lineage>
        <taxon>Eukaryota</taxon>
        <taxon>Viridiplantae</taxon>
        <taxon>Streptophyta</taxon>
        <taxon>Embryophyta</taxon>
        <taxon>Tracheophyta</taxon>
        <taxon>Spermatophyta</taxon>
        <taxon>Magnoliopsida</taxon>
        <taxon>Liliopsida</taxon>
        <taxon>Poales</taxon>
        <taxon>Poaceae</taxon>
        <taxon>BOP clade</taxon>
        <taxon>Pooideae</taxon>
        <taxon>Poodae</taxon>
        <taxon>Poeae</taxon>
        <taxon>Poeae Chloroplast Group 1 (Aveneae type)</taxon>
        <taxon>Aveninae</taxon>
        <taxon>Avena</taxon>
    </lineage>
</organism>
<sequence length="199" mass="22021">MKAEFKFHHVFHEIENCEKWRDTRLSLSKTKDGVYNPEAPPTAVGEGRPAICQKKAKMLKAAGPFVERLQASIEKCITHMRAHAEKRAEKINKRWKQLIENQGQKVALLKANYTAKKRNTNLKFLMDDKDTSTMSSPVKAWYMAQRQAILQAEIMPAVASNAPAPNDAIAMPSSASTSSNQSASAGETPDPAAGAHPHR</sequence>
<dbReference type="EnsemblPlants" id="AVESA.00010b.r2.1DG0187490.1">
    <property type="protein sequence ID" value="AVESA.00010b.r2.1DG0187490.1.CDS.1"/>
    <property type="gene ID" value="AVESA.00010b.r2.1DG0187490"/>
</dbReference>
<name>A0ACD5U5R5_AVESA</name>
<accession>A0ACD5U5R5</accession>